<gene>
    <name evidence="1" type="ORF">EV662_1174</name>
</gene>
<proteinExistence type="predicted"/>
<dbReference type="RefSeq" id="WP_132465598.1">
    <property type="nucleotide sequence ID" value="NZ_SLXP01000017.1"/>
</dbReference>
<name>A0A4R2PSC6_9RHOB</name>
<evidence type="ECO:0000313" key="2">
    <source>
        <dbReference type="Proteomes" id="UP000294835"/>
    </source>
</evidence>
<dbReference type="AlphaFoldDB" id="A0A4R2PSC6"/>
<dbReference type="OrthoDB" id="7668690at2"/>
<protein>
    <submittedName>
        <fullName evidence="1">Uncharacterized protein</fullName>
    </submittedName>
</protein>
<accession>A0A4R2PSC6</accession>
<keyword evidence="2" id="KW-1185">Reference proteome</keyword>
<organism evidence="1 2">
    <name type="scientific">Rhodovulum marinum</name>
    <dbReference type="NCBI Taxonomy" id="320662"/>
    <lineage>
        <taxon>Bacteria</taxon>
        <taxon>Pseudomonadati</taxon>
        <taxon>Pseudomonadota</taxon>
        <taxon>Alphaproteobacteria</taxon>
        <taxon>Rhodobacterales</taxon>
        <taxon>Paracoccaceae</taxon>
        <taxon>Rhodovulum</taxon>
    </lineage>
</organism>
<dbReference type="Proteomes" id="UP000294835">
    <property type="component" value="Unassembled WGS sequence"/>
</dbReference>
<sequence>MDAVDWQKATEEQRARLYRVAKAVMDSAGLAPAEFYRAALNGQIVDPVSTGGNFSRGKIARRSAVMIHSWIESNHLDIALRVAPELFTRPARGGWLALLEERTRYGALSLLRFSSLGLVRQAGRHPIDERPVRLGEKFAFALTSEIAGHAFAFQEVRGLWHLFSLSEDPAAAFVSCGHGRHELPRKADGSPLALIEADTDGLHSFVFVVVEDIDTLDDTVSGLRGLALRPEQLGELATMLAALDAGQYAIHRINIQFVR</sequence>
<evidence type="ECO:0000313" key="1">
    <source>
        <dbReference type="EMBL" id="TCP38770.1"/>
    </source>
</evidence>
<reference evidence="1 2" key="1">
    <citation type="submission" date="2019-03" db="EMBL/GenBank/DDBJ databases">
        <title>Genomic Encyclopedia of Type Strains, Phase IV (KMG-IV): sequencing the most valuable type-strain genomes for metagenomic binning, comparative biology and taxonomic classification.</title>
        <authorList>
            <person name="Goeker M."/>
        </authorList>
    </citation>
    <scope>NUCLEOTIDE SEQUENCE [LARGE SCALE GENOMIC DNA]</scope>
    <source>
        <strain evidence="1 2">DSM 18063</strain>
    </source>
</reference>
<dbReference type="EMBL" id="SLXP01000017">
    <property type="protein sequence ID" value="TCP38770.1"/>
    <property type="molecule type" value="Genomic_DNA"/>
</dbReference>
<comment type="caution">
    <text evidence="1">The sequence shown here is derived from an EMBL/GenBank/DDBJ whole genome shotgun (WGS) entry which is preliminary data.</text>
</comment>